<dbReference type="AlphaFoldDB" id="A0A1J4L307"/>
<dbReference type="PROSITE" id="PS50011">
    <property type="entry name" value="PROTEIN_KINASE_DOM"/>
    <property type="match status" value="1"/>
</dbReference>
<dbReference type="VEuPathDB" id="TrichDB:TRFO_41855"/>
<organism evidence="2 3">
    <name type="scientific">Tritrichomonas foetus</name>
    <dbReference type="NCBI Taxonomy" id="1144522"/>
    <lineage>
        <taxon>Eukaryota</taxon>
        <taxon>Metamonada</taxon>
        <taxon>Parabasalia</taxon>
        <taxon>Tritrichomonadida</taxon>
        <taxon>Tritrichomonadidae</taxon>
        <taxon>Tritrichomonas</taxon>
    </lineage>
</organism>
<dbReference type="GO" id="GO:0004672">
    <property type="term" value="F:protein kinase activity"/>
    <property type="evidence" value="ECO:0007669"/>
    <property type="project" value="InterPro"/>
</dbReference>
<dbReference type="SUPFAM" id="SSF56112">
    <property type="entry name" value="Protein kinase-like (PK-like)"/>
    <property type="match status" value="1"/>
</dbReference>
<reference evidence="2" key="1">
    <citation type="submission" date="2016-10" db="EMBL/GenBank/DDBJ databases">
        <authorList>
            <person name="Benchimol M."/>
            <person name="Almeida L.G."/>
            <person name="Vasconcelos A.T."/>
            <person name="Perreira-Neves A."/>
            <person name="Rosa I.A."/>
            <person name="Tasca T."/>
            <person name="Bogo M.R."/>
            <person name="de Souza W."/>
        </authorList>
    </citation>
    <scope>NUCLEOTIDE SEQUENCE [LARGE SCALE GENOMIC DNA]</scope>
    <source>
        <strain evidence="2">K</strain>
    </source>
</reference>
<dbReference type="Gene3D" id="1.10.510.10">
    <property type="entry name" value="Transferase(Phosphotransferase) domain 1"/>
    <property type="match status" value="1"/>
</dbReference>
<sequence>MFSKSELMKALKSKFVSKANNLQDILDNIDFDNHDPTNLFNNLNNQLSEIVYDSDFTDIKFSSSNNYSLVHSTRGNCVYLKHHYDFEDHEIDKVYDIHDHPLVLNFGISSSKNIYTEFLYTNLSHFINSSKGAYFSNTQKAIIALEIALALQFAHRKGVIHGQLIPETIWLDDRGKVKLDFTKEKLDIFLIGSQLTFFFAPNIIKGDKPTEKDDIYSFGTILYALNSMTVPIITKYEEPRNIPITGNSTMQNIITQCLKDNPTSRISLDEIIQIMIDSDFQIFDNVDSIFVLERYRKIRKFEKSLTA</sequence>
<evidence type="ECO:0000313" key="2">
    <source>
        <dbReference type="EMBL" id="OHT16334.1"/>
    </source>
</evidence>
<dbReference type="Proteomes" id="UP000179807">
    <property type="component" value="Unassembled WGS sequence"/>
</dbReference>
<proteinExistence type="predicted"/>
<keyword evidence="3" id="KW-1185">Reference proteome</keyword>
<dbReference type="SMART" id="SM00220">
    <property type="entry name" value="S_TKc"/>
    <property type="match status" value="1"/>
</dbReference>
<dbReference type="InterPro" id="IPR000719">
    <property type="entry name" value="Prot_kinase_dom"/>
</dbReference>
<dbReference type="RefSeq" id="XP_068369470.1">
    <property type="nucleotide sequence ID" value="XM_068514012.1"/>
</dbReference>
<dbReference type="InterPro" id="IPR011009">
    <property type="entry name" value="Kinase-like_dom_sf"/>
</dbReference>
<dbReference type="OrthoDB" id="4062651at2759"/>
<feature type="domain" description="Protein kinase" evidence="1">
    <location>
        <begin position="1"/>
        <end position="280"/>
    </location>
</feature>
<dbReference type="GO" id="GO:0005524">
    <property type="term" value="F:ATP binding"/>
    <property type="evidence" value="ECO:0007669"/>
    <property type="project" value="InterPro"/>
</dbReference>
<protein>
    <recommendedName>
        <fullName evidence="1">Protein kinase domain-containing protein</fullName>
    </recommendedName>
</protein>
<evidence type="ECO:0000259" key="1">
    <source>
        <dbReference type="PROSITE" id="PS50011"/>
    </source>
</evidence>
<dbReference type="EMBL" id="MLAK01000117">
    <property type="protein sequence ID" value="OHT16334.1"/>
    <property type="molecule type" value="Genomic_DNA"/>
</dbReference>
<gene>
    <name evidence="2" type="ORF">TRFO_41855</name>
</gene>
<dbReference type="GeneID" id="94848716"/>
<dbReference type="PANTHER" id="PTHR24362:SF309">
    <property type="entry name" value="PROTEIN KINASE DOMAIN-CONTAINING PROTEIN"/>
    <property type="match status" value="1"/>
</dbReference>
<dbReference type="Pfam" id="PF00069">
    <property type="entry name" value="Pkinase"/>
    <property type="match status" value="1"/>
</dbReference>
<evidence type="ECO:0000313" key="3">
    <source>
        <dbReference type="Proteomes" id="UP000179807"/>
    </source>
</evidence>
<dbReference type="PANTHER" id="PTHR24362">
    <property type="entry name" value="SERINE/THREONINE-PROTEIN KINASE NEK"/>
    <property type="match status" value="1"/>
</dbReference>
<name>A0A1J4L307_9EUKA</name>
<accession>A0A1J4L307</accession>
<comment type="caution">
    <text evidence="2">The sequence shown here is derived from an EMBL/GenBank/DDBJ whole genome shotgun (WGS) entry which is preliminary data.</text>
</comment>